<dbReference type="Gene3D" id="3.60.21.10">
    <property type="match status" value="1"/>
</dbReference>
<gene>
    <name evidence="2" type="ORF">SDC9_61236</name>
</gene>
<dbReference type="PIRSF" id="PIRSF000883">
    <property type="entry name" value="Pesterase_MJ0912"/>
    <property type="match status" value="1"/>
</dbReference>
<dbReference type="Pfam" id="PF12850">
    <property type="entry name" value="Metallophos_2"/>
    <property type="match status" value="1"/>
</dbReference>
<dbReference type="NCBIfam" id="TIGR00040">
    <property type="entry name" value="yfcE"/>
    <property type="match status" value="1"/>
</dbReference>
<name>A0A644XF86_9ZZZZ</name>
<dbReference type="PANTHER" id="PTHR42850">
    <property type="entry name" value="METALLOPHOSPHOESTERASE"/>
    <property type="match status" value="1"/>
</dbReference>
<evidence type="ECO:0000259" key="1">
    <source>
        <dbReference type="Pfam" id="PF12850"/>
    </source>
</evidence>
<dbReference type="InterPro" id="IPR000979">
    <property type="entry name" value="Phosphodiesterase_MJ0936/Vps29"/>
</dbReference>
<dbReference type="PANTHER" id="PTHR42850:SF2">
    <property type="entry name" value="BLL5683 PROTEIN"/>
    <property type="match status" value="1"/>
</dbReference>
<protein>
    <recommendedName>
        <fullName evidence="1">Calcineurin-like phosphoesterase domain-containing protein</fullName>
    </recommendedName>
</protein>
<dbReference type="SUPFAM" id="SSF56300">
    <property type="entry name" value="Metallo-dependent phosphatases"/>
    <property type="match status" value="1"/>
</dbReference>
<dbReference type="EMBL" id="VSSQ01002351">
    <property type="protein sequence ID" value="MPM14872.1"/>
    <property type="molecule type" value="Genomic_DNA"/>
</dbReference>
<dbReference type="GO" id="GO:0016791">
    <property type="term" value="F:phosphatase activity"/>
    <property type="evidence" value="ECO:0007669"/>
    <property type="project" value="TreeGrafter"/>
</dbReference>
<organism evidence="2">
    <name type="scientific">bioreactor metagenome</name>
    <dbReference type="NCBI Taxonomy" id="1076179"/>
    <lineage>
        <taxon>unclassified sequences</taxon>
        <taxon>metagenomes</taxon>
        <taxon>ecological metagenomes</taxon>
    </lineage>
</organism>
<dbReference type="InterPro" id="IPR029052">
    <property type="entry name" value="Metallo-depent_PP-like"/>
</dbReference>
<dbReference type="AlphaFoldDB" id="A0A644XF86"/>
<proteinExistence type="predicted"/>
<feature type="domain" description="Calcineurin-like phosphoesterase" evidence="1">
    <location>
        <begin position="4"/>
        <end position="202"/>
    </location>
</feature>
<dbReference type="InterPro" id="IPR011152">
    <property type="entry name" value="Pesterase_MJ0912"/>
</dbReference>
<reference evidence="2" key="1">
    <citation type="submission" date="2019-08" db="EMBL/GenBank/DDBJ databases">
        <authorList>
            <person name="Kucharzyk K."/>
            <person name="Murdoch R.W."/>
            <person name="Higgins S."/>
            <person name="Loffler F."/>
        </authorList>
    </citation>
    <scope>NUCLEOTIDE SEQUENCE</scope>
</reference>
<dbReference type="InterPro" id="IPR024654">
    <property type="entry name" value="Calcineurin-like_PHP_lpxH"/>
</dbReference>
<accession>A0A644XF86</accession>
<sequence length="245" mass="28048">MATKLVFISDIHGNTEALESVIKDIKDKQISFENIYCLGDLVGYGPRPNEVIEIIKKYNIKTILGNYDEAVGFYLPTCGCNIDSPSDKMKTQNSLSWTAQHTSENNKEFLRDLEEQIILEIEDYKLLLTHASTNSINDYVYENDGEKQEEISENLEEDIIVFGHTHYPYNKKINDKLFINTGSVGRPKDGDNRACYCIVEIGSDVDIKFIRVPYDIEKVAKEIEETELLDEFAELLRCGKEIKDN</sequence>
<dbReference type="GO" id="GO:0005737">
    <property type="term" value="C:cytoplasm"/>
    <property type="evidence" value="ECO:0007669"/>
    <property type="project" value="TreeGrafter"/>
</dbReference>
<comment type="caution">
    <text evidence="2">The sequence shown here is derived from an EMBL/GenBank/DDBJ whole genome shotgun (WGS) entry which is preliminary data.</text>
</comment>
<evidence type="ECO:0000313" key="2">
    <source>
        <dbReference type="EMBL" id="MPM14872.1"/>
    </source>
</evidence>
<dbReference type="InterPro" id="IPR050126">
    <property type="entry name" value="Ap4A_hydrolase"/>
</dbReference>